<keyword evidence="2" id="KW-0732">Signal</keyword>
<proteinExistence type="inferred from homology"/>
<dbReference type="Pfam" id="PF25752">
    <property type="entry name" value="DUF1619_N"/>
    <property type="match status" value="1"/>
</dbReference>
<evidence type="ECO:0000256" key="2">
    <source>
        <dbReference type="ARBA" id="ARBA00022729"/>
    </source>
</evidence>
<organism evidence="7">
    <name type="scientific">Clastoptera arizonana</name>
    <name type="common">Arizona spittle bug</name>
    <dbReference type="NCBI Taxonomy" id="38151"/>
    <lineage>
        <taxon>Eukaryota</taxon>
        <taxon>Metazoa</taxon>
        <taxon>Ecdysozoa</taxon>
        <taxon>Arthropoda</taxon>
        <taxon>Hexapoda</taxon>
        <taxon>Insecta</taxon>
        <taxon>Pterygota</taxon>
        <taxon>Neoptera</taxon>
        <taxon>Paraneoptera</taxon>
        <taxon>Hemiptera</taxon>
        <taxon>Auchenorrhyncha</taxon>
        <taxon>Cercopoidea</taxon>
        <taxon>Clastopteridae</taxon>
        <taxon>Clastoptera</taxon>
    </lineage>
</organism>
<protein>
    <submittedName>
        <fullName evidence="7">Uncharacterized protein</fullName>
    </submittedName>
</protein>
<dbReference type="EMBL" id="GEDC01013019">
    <property type="protein sequence ID" value="JAS24279.1"/>
    <property type="molecule type" value="Transcribed_RNA"/>
</dbReference>
<dbReference type="Pfam" id="PF07773">
    <property type="entry name" value="TCTN_DUF1619"/>
    <property type="match status" value="2"/>
</dbReference>
<evidence type="ECO:0000256" key="1">
    <source>
        <dbReference type="ARBA" id="ARBA00007633"/>
    </source>
</evidence>
<evidence type="ECO:0000259" key="5">
    <source>
        <dbReference type="Pfam" id="PF07773"/>
    </source>
</evidence>
<dbReference type="InterPro" id="IPR011677">
    <property type="entry name" value="TCTN1-3_dom"/>
</dbReference>
<dbReference type="PANTHER" id="PTHR14611">
    <property type="entry name" value="TECTONIC FAMILY MEMBER"/>
    <property type="match status" value="1"/>
</dbReference>
<dbReference type="InterPro" id="IPR057724">
    <property type="entry name" value="TCTN1-3_N"/>
</dbReference>
<keyword evidence="3" id="KW-0970">Cilium biogenesis/degradation</keyword>
<sequence length="662" mass="76431">MAFNQVYFVLTFLISKMIIIDSNFSESTKELTSDSKLSTTTFISLSETSICENSTEETCEVISETLENTTFLELSTETTQLNISKLLNESNQINITKTSNVTKLVNETISKNISDILKNINFFQIPEVDCYCDLKKNICDVNCCCDRNCTVEDRTVFSHCIKIEGRQSSHHCMSKYMLYLNNSQFQVIEDQTGFFCIVKDNMPVRFEYPKFLELKSIKDFNKQWKTHIYYEWNFNQPNVQNFQANEPLKAGSLLWRLKNKTIVPFDFPIQVVSSLCQTELKIKYLEDNYTTCLKKIPRSLKECSELDFITGYKIIASPILLNNSDFKNCSKEVCLSVKKYICSDIQNVKSCSKKNTTFSIFNSSTNTCHNLIKSVKYIVYHNGTKGIKEVKVFIEIFNTIENAKGLFRQSFQIYFEWLNSINKTIFKRSGHPGYFLGKPVISALKILKQNNVTENKSIEMSHNQRDWLSISMGKNDGSCEEYKRLNIIFGYNLHTECKLKVFGDCKQIQTMIWQQLIGRDKNITNMYISSYGDPDVKIVEDWLPLLQVPQINDRQVITGVKIKIIHASVGTTDKPQAKIFGVHLQPLYQMDVCEEFKKTLIVHIKSSVIFVDISQPPLKIFPQPPVYEVKLPKDFFYPFLSKSSNKLPSFWIIIAVVIYSIV</sequence>
<feature type="domain" description="Tectonic-1-3 N-terminal" evidence="6">
    <location>
        <begin position="107"/>
        <end position="206"/>
    </location>
</feature>
<evidence type="ECO:0000313" key="8">
    <source>
        <dbReference type="EMBL" id="JAS24279.1"/>
    </source>
</evidence>
<keyword evidence="4" id="KW-0325">Glycoprotein</keyword>
<evidence type="ECO:0000256" key="4">
    <source>
        <dbReference type="ARBA" id="ARBA00023180"/>
    </source>
</evidence>
<dbReference type="PANTHER" id="PTHR14611:SF2">
    <property type="entry name" value="TECTONIC"/>
    <property type="match status" value="1"/>
</dbReference>
<feature type="domain" description="Tectonic-1-3" evidence="5">
    <location>
        <begin position="430"/>
        <end position="613"/>
    </location>
</feature>
<reference evidence="7" key="1">
    <citation type="submission" date="2015-12" db="EMBL/GenBank/DDBJ databases">
        <title>De novo transcriptome assembly of four potential Pierce s Disease insect vectors from Arizona vineyards.</title>
        <authorList>
            <person name="Tassone E.E."/>
        </authorList>
    </citation>
    <scope>NUCLEOTIDE SEQUENCE</scope>
</reference>
<feature type="domain" description="Tectonic-1-3" evidence="5">
    <location>
        <begin position="257"/>
        <end position="415"/>
    </location>
</feature>
<evidence type="ECO:0000313" key="7">
    <source>
        <dbReference type="EMBL" id="JAS22073.1"/>
    </source>
</evidence>
<gene>
    <name evidence="8" type="ORF">g.9440</name>
    <name evidence="7" type="ORF">g.9442</name>
</gene>
<comment type="similarity">
    <text evidence="1">Belongs to the tectonic family.</text>
</comment>
<dbReference type="GO" id="GO:0035869">
    <property type="term" value="C:ciliary transition zone"/>
    <property type="evidence" value="ECO:0007669"/>
    <property type="project" value="TreeGrafter"/>
</dbReference>
<dbReference type="AlphaFoldDB" id="A0A1B6D8Q0"/>
<dbReference type="GO" id="GO:0060271">
    <property type="term" value="P:cilium assembly"/>
    <property type="evidence" value="ECO:0007669"/>
    <property type="project" value="TreeGrafter"/>
</dbReference>
<accession>A0A1B6D8Q0</accession>
<evidence type="ECO:0000259" key="6">
    <source>
        <dbReference type="Pfam" id="PF25752"/>
    </source>
</evidence>
<dbReference type="InterPro" id="IPR040354">
    <property type="entry name" value="TCTN1-3"/>
</dbReference>
<dbReference type="EMBL" id="GEDC01015225">
    <property type="protein sequence ID" value="JAS22073.1"/>
    <property type="molecule type" value="Transcribed_RNA"/>
</dbReference>
<evidence type="ECO:0000256" key="3">
    <source>
        <dbReference type="ARBA" id="ARBA00022794"/>
    </source>
</evidence>
<name>A0A1B6D8Q0_9HEMI</name>